<evidence type="ECO:0000313" key="1">
    <source>
        <dbReference type="EMBL" id="KAK9951217.1"/>
    </source>
</evidence>
<dbReference type="PANTHER" id="PTHR14387:SF0">
    <property type="entry name" value="DUF2428 DOMAIN-CONTAINING PROTEIN"/>
    <property type="match status" value="1"/>
</dbReference>
<gene>
    <name evidence="1" type="ORF">M0R45_006674</name>
</gene>
<dbReference type="GO" id="GO:0005829">
    <property type="term" value="C:cytosol"/>
    <property type="evidence" value="ECO:0007669"/>
    <property type="project" value="TreeGrafter"/>
</dbReference>
<dbReference type="AlphaFoldDB" id="A0AAW1YRT0"/>
<dbReference type="GO" id="GO:0030488">
    <property type="term" value="P:tRNA methylation"/>
    <property type="evidence" value="ECO:0007669"/>
    <property type="project" value="TreeGrafter"/>
</dbReference>
<accession>A0AAW1YRT0</accession>
<reference evidence="1 2" key="1">
    <citation type="journal article" date="2023" name="G3 (Bethesda)">
        <title>A chromosome-length genome assembly and annotation of blackberry (Rubus argutus, cv. 'Hillquist').</title>
        <authorList>
            <person name="Bruna T."/>
            <person name="Aryal R."/>
            <person name="Dudchenko O."/>
            <person name="Sargent D.J."/>
            <person name="Mead D."/>
            <person name="Buti M."/>
            <person name="Cavallini A."/>
            <person name="Hytonen T."/>
            <person name="Andres J."/>
            <person name="Pham M."/>
            <person name="Weisz D."/>
            <person name="Mascagni F."/>
            <person name="Usai G."/>
            <person name="Natali L."/>
            <person name="Bassil N."/>
            <person name="Fernandez G.E."/>
            <person name="Lomsadze A."/>
            <person name="Armour M."/>
            <person name="Olukolu B."/>
            <person name="Poorten T."/>
            <person name="Britton C."/>
            <person name="Davik J."/>
            <person name="Ashrafi H."/>
            <person name="Aiden E.L."/>
            <person name="Borodovsky M."/>
            <person name="Worthington M."/>
        </authorList>
    </citation>
    <scope>NUCLEOTIDE SEQUENCE [LARGE SCALE GENOMIC DNA]</scope>
    <source>
        <strain evidence="1">PI 553951</strain>
    </source>
</reference>
<dbReference type="PANTHER" id="PTHR14387">
    <property type="entry name" value="THADA/DEATH RECEPTOR INTERACTING PROTEIN"/>
    <property type="match status" value="1"/>
</dbReference>
<protein>
    <submittedName>
        <fullName evidence="1">Uncharacterized protein</fullName>
    </submittedName>
</protein>
<name>A0AAW1YRT0_RUBAR</name>
<dbReference type="EMBL" id="JBEDUW010000001">
    <property type="protein sequence ID" value="KAK9951217.1"/>
    <property type="molecule type" value="Genomic_DNA"/>
</dbReference>
<keyword evidence="2" id="KW-1185">Reference proteome</keyword>
<proteinExistence type="predicted"/>
<sequence length="183" mass="20959">MRGLEDEAAEQQQARAWLGAMEFTGCREVGTGSSLINYELVIELLKLQIWNKETETESRENDPLEKMDRIMEAWVRPKLKDMFISKWRVIQHRHKYTYNTIAFPNSYIESLKSLTPQISNSKFFSQLNKLVSLNSTYAQLNHTKGLSSAFGDLLANGDEALVTQAVPFYLASLRLFEKFIASA</sequence>
<comment type="caution">
    <text evidence="1">The sequence shown here is derived from an EMBL/GenBank/DDBJ whole genome shotgun (WGS) entry which is preliminary data.</text>
</comment>
<evidence type="ECO:0000313" key="2">
    <source>
        <dbReference type="Proteomes" id="UP001457282"/>
    </source>
</evidence>
<dbReference type="InterPro" id="IPR051954">
    <property type="entry name" value="tRNA_methyltransferase_THADA"/>
</dbReference>
<dbReference type="Proteomes" id="UP001457282">
    <property type="component" value="Unassembled WGS sequence"/>
</dbReference>
<organism evidence="1 2">
    <name type="scientific">Rubus argutus</name>
    <name type="common">Southern blackberry</name>
    <dbReference type="NCBI Taxonomy" id="59490"/>
    <lineage>
        <taxon>Eukaryota</taxon>
        <taxon>Viridiplantae</taxon>
        <taxon>Streptophyta</taxon>
        <taxon>Embryophyta</taxon>
        <taxon>Tracheophyta</taxon>
        <taxon>Spermatophyta</taxon>
        <taxon>Magnoliopsida</taxon>
        <taxon>eudicotyledons</taxon>
        <taxon>Gunneridae</taxon>
        <taxon>Pentapetalae</taxon>
        <taxon>rosids</taxon>
        <taxon>fabids</taxon>
        <taxon>Rosales</taxon>
        <taxon>Rosaceae</taxon>
        <taxon>Rosoideae</taxon>
        <taxon>Rosoideae incertae sedis</taxon>
        <taxon>Rubus</taxon>
    </lineage>
</organism>